<dbReference type="PRINTS" id="PR00105">
    <property type="entry name" value="C5METTRFRASE"/>
</dbReference>
<keyword evidence="3 5" id="KW-0949">S-adenosyl-L-methionine</keyword>
<evidence type="ECO:0000256" key="1">
    <source>
        <dbReference type="ARBA" id="ARBA00022603"/>
    </source>
</evidence>
<proteinExistence type="inferred from homology"/>
<dbReference type="InterPro" id="IPR029063">
    <property type="entry name" value="SAM-dependent_MTases_sf"/>
</dbReference>
<dbReference type="GO" id="GO:0032259">
    <property type="term" value="P:methylation"/>
    <property type="evidence" value="ECO:0007669"/>
    <property type="project" value="UniProtKB-KW"/>
</dbReference>
<dbReference type="AlphaFoldDB" id="A0A931HXQ9"/>
<dbReference type="PROSITE" id="PS00095">
    <property type="entry name" value="C5_MTASE_2"/>
    <property type="match status" value="1"/>
</dbReference>
<dbReference type="Gene3D" id="3.40.50.150">
    <property type="entry name" value="Vaccinia Virus protein VP39"/>
    <property type="match status" value="1"/>
</dbReference>
<dbReference type="InterPro" id="IPR031303">
    <property type="entry name" value="C5_meth_CS"/>
</dbReference>
<protein>
    <recommendedName>
        <fullName evidence="7">Cytosine-specific methyltransferase</fullName>
        <ecNumber evidence="7">2.1.1.37</ecNumber>
    </recommendedName>
</protein>
<dbReference type="InterPro" id="IPR001525">
    <property type="entry name" value="C5_MeTfrase"/>
</dbReference>
<organism evidence="8 9">
    <name type="scientific">Halobacillus yeomjeoni</name>
    <dbReference type="NCBI Taxonomy" id="311194"/>
    <lineage>
        <taxon>Bacteria</taxon>
        <taxon>Bacillati</taxon>
        <taxon>Bacillota</taxon>
        <taxon>Bacilli</taxon>
        <taxon>Bacillales</taxon>
        <taxon>Bacillaceae</taxon>
        <taxon>Halobacillus</taxon>
    </lineage>
</organism>
<comment type="catalytic activity">
    <reaction evidence="7">
        <text>a 2'-deoxycytidine in DNA + S-adenosyl-L-methionine = a 5-methyl-2'-deoxycytidine in DNA + S-adenosyl-L-homocysteine + H(+)</text>
        <dbReference type="Rhea" id="RHEA:13681"/>
        <dbReference type="Rhea" id="RHEA-COMP:11369"/>
        <dbReference type="Rhea" id="RHEA-COMP:11370"/>
        <dbReference type="ChEBI" id="CHEBI:15378"/>
        <dbReference type="ChEBI" id="CHEBI:57856"/>
        <dbReference type="ChEBI" id="CHEBI:59789"/>
        <dbReference type="ChEBI" id="CHEBI:85452"/>
        <dbReference type="ChEBI" id="CHEBI:85454"/>
        <dbReference type="EC" id="2.1.1.37"/>
    </reaction>
</comment>
<evidence type="ECO:0000256" key="6">
    <source>
        <dbReference type="RuleBase" id="RU000416"/>
    </source>
</evidence>
<reference evidence="8 9" key="1">
    <citation type="journal article" date="2005" name="Int. J. Syst. Evol. Microbiol.">
        <title>Halobacillus yeomjeoni sp. nov., isolated from a marine solar saltern in Korea.</title>
        <authorList>
            <person name="Yoon J.H."/>
            <person name="Kang S.J."/>
            <person name="Lee C.H."/>
            <person name="Oh H.W."/>
            <person name="Oh T.K."/>
        </authorList>
    </citation>
    <scope>NUCLEOTIDE SEQUENCE [LARGE SCALE GENOMIC DNA]</scope>
    <source>
        <strain evidence="8 9">KCTC 3957</strain>
    </source>
</reference>
<dbReference type="InterPro" id="IPR018117">
    <property type="entry name" value="C5_DNA_meth_AS"/>
</dbReference>
<dbReference type="GO" id="GO:0003677">
    <property type="term" value="F:DNA binding"/>
    <property type="evidence" value="ECO:0007669"/>
    <property type="project" value="TreeGrafter"/>
</dbReference>
<dbReference type="RefSeq" id="WP_197318007.1">
    <property type="nucleotide sequence ID" value="NZ_JADZSC010000003.1"/>
</dbReference>
<dbReference type="GO" id="GO:0044027">
    <property type="term" value="P:negative regulation of gene expression via chromosomal CpG island methylation"/>
    <property type="evidence" value="ECO:0007669"/>
    <property type="project" value="TreeGrafter"/>
</dbReference>
<evidence type="ECO:0000256" key="7">
    <source>
        <dbReference type="RuleBase" id="RU000417"/>
    </source>
</evidence>
<keyword evidence="1 5" id="KW-0489">Methyltransferase</keyword>
<keyword evidence="4" id="KW-0680">Restriction system</keyword>
<name>A0A931HXQ9_9BACI</name>
<dbReference type="PROSITE" id="PS51679">
    <property type="entry name" value="SAM_MT_C5"/>
    <property type="match status" value="1"/>
</dbReference>
<dbReference type="PANTHER" id="PTHR10629:SF52">
    <property type="entry name" value="DNA (CYTOSINE-5)-METHYLTRANSFERASE 1"/>
    <property type="match status" value="1"/>
</dbReference>
<dbReference type="GO" id="GO:0003886">
    <property type="term" value="F:DNA (cytosine-5-)-methyltransferase activity"/>
    <property type="evidence" value="ECO:0007669"/>
    <property type="project" value="UniProtKB-EC"/>
</dbReference>
<dbReference type="Gene3D" id="3.90.120.10">
    <property type="entry name" value="DNA Methylase, subunit A, domain 2"/>
    <property type="match status" value="1"/>
</dbReference>
<comment type="caution">
    <text evidence="8">The sequence shown here is derived from an EMBL/GenBank/DDBJ whole genome shotgun (WGS) entry which is preliminary data.</text>
</comment>
<dbReference type="Pfam" id="PF00145">
    <property type="entry name" value="DNA_methylase"/>
    <property type="match status" value="1"/>
</dbReference>
<feature type="active site" evidence="5">
    <location>
        <position position="84"/>
    </location>
</feature>
<dbReference type="GO" id="GO:0009307">
    <property type="term" value="P:DNA restriction-modification system"/>
    <property type="evidence" value="ECO:0007669"/>
    <property type="project" value="UniProtKB-KW"/>
</dbReference>
<dbReference type="PANTHER" id="PTHR10629">
    <property type="entry name" value="CYTOSINE-SPECIFIC METHYLTRANSFERASE"/>
    <property type="match status" value="1"/>
</dbReference>
<dbReference type="InterPro" id="IPR050390">
    <property type="entry name" value="C5-Methyltransferase"/>
</dbReference>
<evidence type="ECO:0000256" key="4">
    <source>
        <dbReference type="ARBA" id="ARBA00022747"/>
    </source>
</evidence>
<comment type="similarity">
    <text evidence="5 6">Belongs to the class I-like SAM-binding methyltransferase superfamily. C5-methyltransferase family.</text>
</comment>
<keyword evidence="2 5" id="KW-0808">Transferase</keyword>
<evidence type="ECO:0000313" key="8">
    <source>
        <dbReference type="EMBL" id="MBH0231381.1"/>
    </source>
</evidence>
<dbReference type="Proteomes" id="UP000614490">
    <property type="component" value="Unassembled WGS sequence"/>
</dbReference>
<dbReference type="EMBL" id="JADZSC010000003">
    <property type="protein sequence ID" value="MBH0231381.1"/>
    <property type="molecule type" value="Genomic_DNA"/>
</dbReference>
<evidence type="ECO:0000313" key="9">
    <source>
        <dbReference type="Proteomes" id="UP000614490"/>
    </source>
</evidence>
<dbReference type="PROSITE" id="PS00094">
    <property type="entry name" value="C5_MTASE_1"/>
    <property type="match status" value="1"/>
</dbReference>
<dbReference type="SUPFAM" id="SSF53335">
    <property type="entry name" value="S-adenosyl-L-methionine-dependent methyltransferases"/>
    <property type="match status" value="1"/>
</dbReference>
<evidence type="ECO:0000256" key="5">
    <source>
        <dbReference type="PROSITE-ProRule" id="PRU01016"/>
    </source>
</evidence>
<accession>A0A931HXQ9</accession>
<dbReference type="NCBIfam" id="TIGR00675">
    <property type="entry name" value="dcm"/>
    <property type="match status" value="1"/>
</dbReference>
<sequence length="371" mass="41598">MERDKMNVLDLFSGCGGFSQGFIDAGFNVLLGVDHDQAALKTYKYNHKESDVLEADLSQESIIEEIENKVKSNPIDVVIGGPPCQGFSLTGSRDINDTRNSLYLAVVRAVKRFQPKAFVIENVQGIATLYNGTVKQRIINTFEDMGYNVSVTDKPLLAADYGVPQMRKRMFFIGVKKGYGTFEFPKPTHTPENYVTSEQAIGDLPSRVEELGEEIDSYSSVPLSPYQEVFRGTTDVLHNHVASKHTDKVKWVISQVPEGGNHKDLPQGVGESRKFNEAWTRYHSKKPSKTIDTGHRNHFHYKYNRVPTVRENARLQSFKDDFVFKGTRTQQNRQVGNAVPPLLSFNLASALKDHLEGVAAFKTPPKDSVVN</sequence>
<keyword evidence="9" id="KW-1185">Reference proteome</keyword>
<gene>
    <name evidence="8" type="ORF">H0267_14230</name>
</gene>
<evidence type="ECO:0000256" key="3">
    <source>
        <dbReference type="ARBA" id="ARBA00022691"/>
    </source>
</evidence>
<dbReference type="EC" id="2.1.1.37" evidence="7"/>
<evidence type="ECO:0000256" key="2">
    <source>
        <dbReference type="ARBA" id="ARBA00022679"/>
    </source>
</evidence>